<gene>
    <name evidence="9" type="ORF">SY1_11440</name>
</gene>
<dbReference type="Pfam" id="PF02518">
    <property type="entry name" value="HATPase_c"/>
    <property type="match status" value="1"/>
</dbReference>
<evidence type="ECO:0000256" key="6">
    <source>
        <dbReference type="ARBA" id="ARBA00022840"/>
    </source>
</evidence>
<dbReference type="RefSeq" id="WP_015556466.1">
    <property type="nucleotide sequence ID" value="NC_021038.1"/>
</dbReference>
<evidence type="ECO:0000256" key="4">
    <source>
        <dbReference type="ARBA" id="ARBA00022741"/>
    </source>
</evidence>
<feature type="transmembrane region" description="Helical" evidence="7">
    <location>
        <begin position="67"/>
        <end position="87"/>
    </location>
</feature>
<dbReference type="SMART" id="SM00387">
    <property type="entry name" value="HATPase_c"/>
    <property type="match status" value="1"/>
</dbReference>
<keyword evidence="7" id="KW-0472">Membrane</keyword>
<protein>
    <recommendedName>
        <fullName evidence="2">histidine kinase</fullName>
        <ecNumber evidence="2">2.7.13.3</ecNumber>
    </recommendedName>
</protein>
<dbReference type="EC" id="2.7.13.3" evidence="2"/>
<feature type="transmembrane region" description="Helical" evidence="7">
    <location>
        <begin position="126"/>
        <end position="147"/>
    </location>
</feature>
<dbReference type="KEGG" id="sbr:SY1_11440"/>
<dbReference type="GO" id="GO:0000155">
    <property type="term" value="F:phosphorelay sensor kinase activity"/>
    <property type="evidence" value="ECO:0007669"/>
    <property type="project" value="TreeGrafter"/>
</dbReference>
<keyword evidence="7" id="KW-1133">Transmembrane helix</keyword>
<keyword evidence="7" id="KW-0812">Transmembrane</keyword>
<dbReference type="InterPro" id="IPR004358">
    <property type="entry name" value="Sig_transdc_His_kin-like_C"/>
</dbReference>
<keyword evidence="4" id="KW-0547">Nucleotide-binding</keyword>
<dbReference type="PROSITE" id="PS50109">
    <property type="entry name" value="HIS_KIN"/>
    <property type="match status" value="1"/>
</dbReference>
<feature type="domain" description="Histidine kinase" evidence="8">
    <location>
        <begin position="250"/>
        <end position="447"/>
    </location>
</feature>
<keyword evidence="3" id="KW-0808">Transferase</keyword>
<dbReference type="AlphaFoldDB" id="A0AB94IX57"/>
<sequence length="456" mass="49912">MPTPFEENGLQAPPQRGATLQIISRLCSLAAVFLAAFLVVYYGNALLLRLHGHLLDRQGNVTTLSFALSRVLIHGLQNMLIVVAWQAVARRLSHRTAHFADAVNIVVPPVAFMATAWLLPHLSPNLTLSFSMSPVLAFLLLCLFHALTLRVENVLDRSLALILWLFASHSLEMITGVPFPQSALPEADAAFVSMTGFTLFFCFLAGAMSSSWLLVKYSIRLSVLKNSWIGAELKRGETSVSGINMLDVNNLVHDMKNVIAVIKGTARMMDKKEPSERTALLLKAADYMGTMTQELLSGDEKHDLALSELFRTIERHSSAFPWKDEVSMHAAPEVEGAHIMANKLRLIRAIFNILDNAWRGNALVGAHGILLQVRLDIHGRMAEFEIIDNGPGYSGTQAAGQSGWGSTGLGLAFTRRVISLHGGSLAITSRKDQKRGARVVIYLPILQGPRPSTPDA</sequence>
<reference evidence="9 10" key="2">
    <citation type="submission" date="2010-03" db="EMBL/GenBank/DDBJ databases">
        <authorList>
            <person name="Pajon A."/>
        </authorList>
    </citation>
    <scope>NUCLEOTIDE SEQUENCE [LARGE SCALE GENOMIC DNA]</scope>
    <source>
        <strain evidence="9 10">SGP1</strain>
    </source>
</reference>
<proteinExistence type="predicted"/>
<accession>A0AB94IX57</accession>
<dbReference type="GO" id="GO:0005524">
    <property type="term" value="F:ATP binding"/>
    <property type="evidence" value="ECO:0007669"/>
    <property type="project" value="UniProtKB-KW"/>
</dbReference>
<feature type="transmembrane region" description="Helical" evidence="7">
    <location>
        <begin position="191"/>
        <end position="215"/>
    </location>
</feature>
<dbReference type="GO" id="GO:0005886">
    <property type="term" value="C:plasma membrane"/>
    <property type="evidence" value="ECO:0007669"/>
    <property type="project" value="TreeGrafter"/>
</dbReference>
<comment type="catalytic activity">
    <reaction evidence="1">
        <text>ATP + protein L-histidine = ADP + protein N-phospho-L-histidine.</text>
        <dbReference type="EC" id="2.7.13.3"/>
    </reaction>
</comment>
<dbReference type="EMBL" id="FP929056">
    <property type="protein sequence ID" value="CBL28319.1"/>
    <property type="molecule type" value="Genomic_DNA"/>
</dbReference>
<dbReference type="CDD" id="cd00075">
    <property type="entry name" value="HATPase"/>
    <property type="match status" value="1"/>
</dbReference>
<keyword evidence="6" id="KW-0067">ATP-binding</keyword>
<name>A0AB94IX57_9BACT</name>
<evidence type="ECO:0000256" key="7">
    <source>
        <dbReference type="SAM" id="Phobius"/>
    </source>
</evidence>
<dbReference type="InterPro" id="IPR036890">
    <property type="entry name" value="HATPase_C_sf"/>
</dbReference>
<reference evidence="10" key="1">
    <citation type="submission" date="2010-03" db="EMBL/GenBank/DDBJ databases">
        <title>The genome sequence of Synergistetes sp. SGP1.</title>
        <authorList>
            <consortium name="metaHIT consortium -- http://www.metahit.eu/"/>
            <person name="Pajon A."/>
            <person name="Turner K."/>
            <person name="Parkhill J."/>
            <person name="Wade W."/>
            <person name="Vartoukian S."/>
        </authorList>
    </citation>
    <scope>NUCLEOTIDE SEQUENCE [LARGE SCALE GENOMIC DNA]</scope>
    <source>
        <strain evidence="10">SGP1</strain>
    </source>
</reference>
<evidence type="ECO:0000313" key="9">
    <source>
        <dbReference type="EMBL" id="CBL28319.1"/>
    </source>
</evidence>
<evidence type="ECO:0000259" key="8">
    <source>
        <dbReference type="PROSITE" id="PS50109"/>
    </source>
</evidence>
<dbReference type="InterPro" id="IPR003594">
    <property type="entry name" value="HATPase_dom"/>
</dbReference>
<feature type="transmembrane region" description="Helical" evidence="7">
    <location>
        <begin position="159"/>
        <end position="179"/>
    </location>
</feature>
<keyword evidence="10" id="KW-1185">Reference proteome</keyword>
<organism evidence="9 10">
    <name type="scientific">Fretibacterium fastidiosum</name>
    <dbReference type="NCBI Taxonomy" id="651822"/>
    <lineage>
        <taxon>Bacteria</taxon>
        <taxon>Thermotogati</taxon>
        <taxon>Synergistota</taxon>
        <taxon>Synergistia</taxon>
        <taxon>Synergistales</taxon>
        <taxon>Aminobacteriaceae</taxon>
        <taxon>Fretibacterium</taxon>
    </lineage>
</organism>
<dbReference type="InterPro" id="IPR005467">
    <property type="entry name" value="His_kinase_dom"/>
</dbReference>
<evidence type="ECO:0000256" key="3">
    <source>
        <dbReference type="ARBA" id="ARBA00022679"/>
    </source>
</evidence>
<dbReference type="PANTHER" id="PTHR44936">
    <property type="entry name" value="SENSOR PROTEIN CREC"/>
    <property type="match status" value="1"/>
</dbReference>
<dbReference type="PRINTS" id="PR00344">
    <property type="entry name" value="BCTRLSENSOR"/>
</dbReference>
<feature type="transmembrane region" description="Helical" evidence="7">
    <location>
        <begin position="26"/>
        <end position="47"/>
    </location>
</feature>
<evidence type="ECO:0000256" key="1">
    <source>
        <dbReference type="ARBA" id="ARBA00000085"/>
    </source>
</evidence>
<dbReference type="Gene3D" id="3.30.565.10">
    <property type="entry name" value="Histidine kinase-like ATPase, C-terminal domain"/>
    <property type="match status" value="1"/>
</dbReference>
<evidence type="ECO:0000256" key="5">
    <source>
        <dbReference type="ARBA" id="ARBA00022777"/>
    </source>
</evidence>
<dbReference type="Proteomes" id="UP000008957">
    <property type="component" value="Chromosome"/>
</dbReference>
<evidence type="ECO:0000256" key="2">
    <source>
        <dbReference type="ARBA" id="ARBA00012438"/>
    </source>
</evidence>
<feature type="transmembrane region" description="Helical" evidence="7">
    <location>
        <begin position="99"/>
        <end position="120"/>
    </location>
</feature>
<dbReference type="InterPro" id="IPR050980">
    <property type="entry name" value="2C_sensor_his_kinase"/>
</dbReference>
<dbReference type="PANTHER" id="PTHR44936:SF10">
    <property type="entry name" value="SENSOR PROTEIN RSTB"/>
    <property type="match status" value="1"/>
</dbReference>
<keyword evidence="5" id="KW-0418">Kinase</keyword>
<evidence type="ECO:0000313" key="10">
    <source>
        <dbReference type="Proteomes" id="UP000008957"/>
    </source>
</evidence>
<dbReference type="SUPFAM" id="SSF55874">
    <property type="entry name" value="ATPase domain of HSP90 chaperone/DNA topoisomerase II/histidine kinase"/>
    <property type="match status" value="1"/>
</dbReference>